<evidence type="ECO:0000256" key="3">
    <source>
        <dbReference type="PIRSR" id="PIRSR605511-2"/>
    </source>
</evidence>
<evidence type="ECO:0000313" key="6">
    <source>
        <dbReference type="Proteomes" id="UP000032680"/>
    </source>
</evidence>
<feature type="binding site" evidence="3">
    <location>
        <position position="113"/>
    </location>
    <ligand>
        <name>substrate</name>
    </ligand>
</feature>
<dbReference type="RefSeq" id="WP_048861558.1">
    <property type="nucleotide sequence ID" value="NZ_BANB01000328.1"/>
</dbReference>
<evidence type="ECO:0000256" key="2">
    <source>
        <dbReference type="PIRSR" id="PIRSR605511-1"/>
    </source>
</evidence>
<keyword evidence="3" id="KW-0479">Metal-binding</keyword>
<feature type="active site" description="Proton donor/acceptor" evidence="2">
    <location>
        <position position="214"/>
    </location>
</feature>
<dbReference type="GO" id="GO:0019853">
    <property type="term" value="P:L-ascorbic acid biosynthetic process"/>
    <property type="evidence" value="ECO:0007669"/>
    <property type="project" value="TreeGrafter"/>
</dbReference>
<comment type="similarity">
    <text evidence="1">Belongs to the SMP-30/CGR1 family.</text>
</comment>
<feature type="binding site" evidence="3">
    <location>
        <position position="111"/>
    </location>
    <ligand>
        <name>substrate</name>
    </ligand>
</feature>
<protein>
    <submittedName>
        <fullName evidence="5">Transcriptional regulator</fullName>
    </submittedName>
</protein>
<feature type="binding site" evidence="3">
    <location>
        <position position="164"/>
    </location>
    <ligand>
        <name>a divalent metal cation</name>
        <dbReference type="ChEBI" id="CHEBI:60240"/>
    </ligand>
</feature>
<evidence type="ECO:0000256" key="1">
    <source>
        <dbReference type="ARBA" id="ARBA00008853"/>
    </source>
</evidence>
<dbReference type="Gene3D" id="2.120.10.30">
    <property type="entry name" value="TolB, C-terminal domain"/>
    <property type="match status" value="1"/>
</dbReference>
<dbReference type="PANTHER" id="PTHR10907">
    <property type="entry name" value="REGUCALCIN"/>
    <property type="match status" value="1"/>
</dbReference>
<organism evidence="5 6">
    <name type="scientific">Acidisphaera rubrifaciens HS-AP3</name>
    <dbReference type="NCBI Taxonomy" id="1231350"/>
    <lineage>
        <taxon>Bacteria</taxon>
        <taxon>Pseudomonadati</taxon>
        <taxon>Pseudomonadota</taxon>
        <taxon>Alphaproteobacteria</taxon>
        <taxon>Acetobacterales</taxon>
        <taxon>Acetobacteraceae</taxon>
        <taxon>Acidisphaera</taxon>
    </lineage>
</organism>
<gene>
    <name evidence="5" type="ORF">Asru_0328_05</name>
</gene>
<dbReference type="GO" id="GO:0005509">
    <property type="term" value="F:calcium ion binding"/>
    <property type="evidence" value="ECO:0007669"/>
    <property type="project" value="TreeGrafter"/>
</dbReference>
<proteinExistence type="inferred from homology"/>
<dbReference type="InterPro" id="IPR011042">
    <property type="entry name" value="6-blade_b-propeller_TolB-like"/>
</dbReference>
<dbReference type="OrthoDB" id="2633250at2"/>
<comment type="cofactor">
    <cofactor evidence="3">
        <name>Zn(2+)</name>
        <dbReference type="ChEBI" id="CHEBI:29105"/>
    </cofactor>
    <text evidence="3">Binds 1 divalent metal cation per subunit.</text>
</comment>
<accession>A0A0D6P6T0</accession>
<dbReference type="EMBL" id="BANB01000328">
    <property type="protein sequence ID" value="GAN77470.1"/>
    <property type="molecule type" value="Genomic_DNA"/>
</dbReference>
<dbReference type="Pfam" id="PF08450">
    <property type="entry name" value="SGL"/>
    <property type="match status" value="1"/>
</dbReference>
<dbReference type="PRINTS" id="PR01790">
    <property type="entry name" value="SMP30FAMILY"/>
</dbReference>
<keyword evidence="6" id="KW-1185">Reference proteome</keyword>
<dbReference type="SUPFAM" id="SSF63829">
    <property type="entry name" value="Calcium-dependent phosphotriesterase"/>
    <property type="match status" value="1"/>
</dbReference>
<comment type="caution">
    <text evidence="5">The sequence shown here is derived from an EMBL/GenBank/DDBJ whole genome shotgun (WGS) entry which is preliminary data.</text>
</comment>
<keyword evidence="3" id="KW-0862">Zinc</keyword>
<feature type="domain" description="SMP-30/Gluconolactonase/LRE-like region" evidence="4">
    <location>
        <begin position="26"/>
        <end position="272"/>
    </location>
</feature>
<dbReference type="Proteomes" id="UP000032680">
    <property type="component" value="Unassembled WGS sequence"/>
</dbReference>
<reference evidence="5 6" key="1">
    <citation type="submission" date="2012-11" db="EMBL/GenBank/DDBJ databases">
        <title>Whole genome sequence of Acidisphaera rubrifaciens HS-AP3.</title>
        <authorList>
            <person name="Azuma Y."/>
            <person name="Higashiura N."/>
            <person name="Hirakawa H."/>
            <person name="Matsushita K."/>
        </authorList>
    </citation>
    <scope>NUCLEOTIDE SEQUENCE [LARGE SCALE GENOMIC DNA]</scope>
    <source>
        <strain evidence="5 6">HS-AP3</strain>
    </source>
</reference>
<dbReference type="GO" id="GO:0004341">
    <property type="term" value="F:gluconolactonase activity"/>
    <property type="evidence" value="ECO:0007669"/>
    <property type="project" value="TreeGrafter"/>
</dbReference>
<name>A0A0D6P6T0_9PROT</name>
<sequence>MAELGPDWWDAPTSTPEVLLDCHAVIGESPTWSAAEHALYWIDVKQPALHRLGPDGGRRLWHLPSDIGAFALTQGGQGAVVALRTGIFRLAFNTGEASLLAPPPFDPGLFRFNEGICDAAGRFLVGVMYDPLPGQSAPGTTAAMQRFTLSDGLVDTHDWSDLHNGFAWSADGSEFFWSHSYAGDVYRADYDAATGRLGPARPFLDMHTHGALPDGAAIDEHGCYWCAIHGAGVLHRYDPAGTLLTSIPLPVRQPTMCCFVGPELDAMVVTSAADKLSPAQVREQPHAGALFRLRPGVRGLPRPYVVR</sequence>
<evidence type="ECO:0000259" key="4">
    <source>
        <dbReference type="Pfam" id="PF08450"/>
    </source>
</evidence>
<dbReference type="InterPro" id="IPR005511">
    <property type="entry name" value="SMP-30"/>
</dbReference>
<dbReference type="InterPro" id="IPR013658">
    <property type="entry name" value="SGL"/>
</dbReference>
<feature type="binding site" evidence="3">
    <location>
        <position position="214"/>
    </location>
    <ligand>
        <name>a divalent metal cation</name>
        <dbReference type="ChEBI" id="CHEBI:60240"/>
    </ligand>
</feature>
<feature type="binding site" evidence="3">
    <location>
        <position position="28"/>
    </location>
    <ligand>
        <name>a divalent metal cation</name>
        <dbReference type="ChEBI" id="CHEBI:60240"/>
    </ligand>
</feature>
<evidence type="ECO:0000313" key="5">
    <source>
        <dbReference type="EMBL" id="GAN77470.1"/>
    </source>
</evidence>
<dbReference type="AlphaFoldDB" id="A0A0D6P6T0"/>
<dbReference type="PANTHER" id="PTHR10907:SF47">
    <property type="entry name" value="REGUCALCIN"/>
    <property type="match status" value="1"/>
</dbReference>